<proteinExistence type="predicted"/>
<gene>
    <name evidence="2" type="ORF">SAMN06265374_4086</name>
</gene>
<evidence type="ECO:0000313" key="2">
    <source>
        <dbReference type="EMBL" id="SMP35726.1"/>
    </source>
</evidence>
<keyword evidence="2" id="KW-0418">Kinase</keyword>
<dbReference type="RefSeq" id="WP_155191089.1">
    <property type="nucleotide sequence ID" value="NZ_BAAAEA010000002.1"/>
</dbReference>
<keyword evidence="2" id="KW-0808">Transferase</keyword>
<evidence type="ECO:0000313" key="3">
    <source>
        <dbReference type="Proteomes" id="UP001157914"/>
    </source>
</evidence>
<dbReference type="SUPFAM" id="SSF56112">
    <property type="entry name" value="Protein kinase-like (PK-like)"/>
    <property type="match status" value="1"/>
</dbReference>
<name>A0ABY1PKZ6_9HYPH</name>
<dbReference type="Proteomes" id="UP001157914">
    <property type="component" value="Unassembled WGS sequence"/>
</dbReference>
<keyword evidence="3" id="KW-1185">Reference proteome</keyword>
<evidence type="ECO:0000259" key="1">
    <source>
        <dbReference type="Pfam" id="PF01636"/>
    </source>
</evidence>
<protein>
    <submittedName>
        <fullName evidence="2">Predicted phosphotransferase, aminoglycoside/choline kinase (APH/ChoK) family</fullName>
    </submittedName>
</protein>
<feature type="domain" description="Aminoglycoside phosphotransferase" evidence="1">
    <location>
        <begin position="34"/>
        <end position="278"/>
    </location>
</feature>
<comment type="caution">
    <text evidence="2">The sequence shown here is derived from an EMBL/GenBank/DDBJ whole genome shotgun (WGS) entry which is preliminary data.</text>
</comment>
<organism evidence="2 3">
    <name type="scientific">Roseibium denhamense</name>
    <dbReference type="NCBI Taxonomy" id="76305"/>
    <lineage>
        <taxon>Bacteria</taxon>
        <taxon>Pseudomonadati</taxon>
        <taxon>Pseudomonadota</taxon>
        <taxon>Alphaproteobacteria</taxon>
        <taxon>Hyphomicrobiales</taxon>
        <taxon>Stappiaceae</taxon>
        <taxon>Roseibium</taxon>
    </lineage>
</organism>
<accession>A0ABY1PKZ6</accession>
<dbReference type="Pfam" id="PF01636">
    <property type="entry name" value="APH"/>
    <property type="match status" value="1"/>
</dbReference>
<dbReference type="GO" id="GO:0016301">
    <property type="term" value="F:kinase activity"/>
    <property type="evidence" value="ECO:0007669"/>
    <property type="project" value="UniProtKB-KW"/>
</dbReference>
<dbReference type="InterPro" id="IPR002575">
    <property type="entry name" value="Aminoglycoside_PTrfase"/>
</dbReference>
<dbReference type="Gene3D" id="3.90.1200.10">
    <property type="match status" value="1"/>
</dbReference>
<dbReference type="Gene3D" id="3.30.200.20">
    <property type="entry name" value="Phosphorylase Kinase, domain 1"/>
    <property type="match status" value="1"/>
</dbReference>
<sequence length="357" mass="39702">MMTGTSASSPSYQSEQIEALLAKSGWAGAQRRHLAGDASLRTFETVAEGGRNAVLMRWPFTGNQVPDAVRSYMTRVHLAQDCRSVLAIGQELRAHGFRAPEVFAADIEAGLILSEDLGRTTLVEHGRPVEERYHAAAKLLARLHGEAWPEVVKISGNTSYQVPVYTSEALIAEASLFLDWYYPELAGEAAPQEVRTEFEALWKKALSSIRSAETGWVLRDFHSPNLLWQPAAAEADRIGLIDFQDTVIGPVAYDAASLFLDARTDISVELESALRNAYVACRVDQNANFDVTSFDRAYGVMALQRITKILGIFVRLARRDNKPGYLGHLPRMQGYLQRVLDSGAVPDLKEWYLRYAR</sequence>
<dbReference type="EMBL" id="FXTT01000006">
    <property type="protein sequence ID" value="SMP35726.1"/>
    <property type="molecule type" value="Genomic_DNA"/>
</dbReference>
<dbReference type="InterPro" id="IPR011009">
    <property type="entry name" value="Kinase-like_dom_sf"/>
</dbReference>
<reference evidence="2 3" key="1">
    <citation type="submission" date="2017-05" db="EMBL/GenBank/DDBJ databases">
        <authorList>
            <person name="Varghese N."/>
            <person name="Submissions S."/>
        </authorList>
    </citation>
    <scope>NUCLEOTIDE SEQUENCE [LARGE SCALE GENOMIC DNA]</scope>
    <source>
        <strain evidence="2 3">DSM 15949</strain>
    </source>
</reference>